<dbReference type="Gene3D" id="3.90.1150.10">
    <property type="entry name" value="Aspartate Aminotransferase, domain 1"/>
    <property type="match status" value="1"/>
</dbReference>
<dbReference type="CDD" id="cd00616">
    <property type="entry name" value="AHBA_syn"/>
    <property type="match status" value="1"/>
</dbReference>
<proteinExistence type="inferred from homology"/>
<dbReference type="PANTHER" id="PTHR30244">
    <property type="entry name" value="TRANSAMINASE"/>
    <property type="match status" value="1"/>
</dbReference>
<reference evidence="4" key="1">
    <citation type="submission" date="2019-12" db="EMBL/GenBank/DDBJ databases">
        <authorList>
            <person name="zhang j."/>
            <person name="sun C.M."/>
        </authorList>
    </citation>
    <scope>NUCLEOTIDE SEQUENCE</scope>
    <source>
        <strain evidence="4">NS-1</strain>
    </source>
</reference>
<evidence type="ECO:0000313" key="4">
    <source>
        <dbReference type="EMBL" id="QTL98948.1"/>
    </source>
</evidence>
<evidence type="ECO:0000313" key="5">
    <source>
        <dbReference type="Proteomes" id="UP000665020"/>
    </source>
</evidence>
<dbReference type="InterPro" id="IPR015421">
    <property type="entry name" value="PyrdxlP-dep_Trfase_major"/>
</dbReference>
<dbReference type="EMBL" id="CP046640">
    <property type="protein sequence ID" value="QTL98948.1"/>
    <property type="molecule type" value="Genomic_DNA"/>
</dbReference>
<organism evidence="4 5">
    <name type="scientific">Iocasia fonsfrigidae</name>
    <dbReference type="NCBI Taxonomy" id="2682810"/>
    <lineage>
        <taxon>Bacteria</taxon>
        <taxon>Bacillati</taxon>
        <taxon>Bacillota</taxon>
        <taxon>Clostridia</taxon>
        <taxon>Halanaerobiales</taxon>
        <taxon>Halanaerobiaceae</taxon>
        <taxon>Iocasia</taxon>
    </lineage>
</organism>
<dbReference type="InterPro" id="IPR015424">
    <property type="entry name" value="PyrdxlP-dep_Trfase"/>
</dbReference>
<dbReference type="GO" id="GO:0019180">
    <property type="term" value="F:dTDP-4-amino-4,6-dideoxygalactose transaminase activity"/>
    <property type="evidence" value="ECO:0007669"/>
    <property type="project" value="UniProtKB-EC"/>
</dbReference>
<dbReference type="SUPFAM" id="SSF53383">
    <property type="entry name" value="PLP-dependent transferases"/>
    <property type="match status" value="1"/>
</dbReference>
<dbReference type="PANTHER" id="PTHR30244:SF34">
    <property type="entry name" value="DTDP-4-AMINO-4,6-DIDEOXYGALACTOSE TRANSAMINASE"/>
    <property type="match status" value="1"/>
</dbReference>
<protein>
    <submittedName>
        <fullName evidence="4">dTDP-4-amino-4,6-dideoxygalactose transaminase</fullName>
        <ecNumber evidence="4">2.6.1.59</ecNumber>
    </submittedName>
</protein>
<keyword evidence="2 3" id="KW-0663">Pyridoxal phosphate</keyword>
<dbReference type="Gene3D" id="3.40.640.10">
    <property type="entry name" value="Type I PLP-dependent aspartate aminotransferase-like (Major domain)"/>
    <property type="match status" value="1"/>
</dbReference>
<dbReference type="KEGG" id="ifn:GM661_13745"/>
<dbReference type="AlphaFoldDB" id="A0A8A7KGT5"/>
<evidence type="ECO:0000256" key="3">
    <source>
        <dbReference type="RuleBase" id="RU004508"/>
    </source>
</evidence>
<dbReference type="InterPro" id="IPR000653">
    <property type="entry name" value="DegT/StrS_aminotransferase"/>
</dbReference>
<sequence length="385" mass="44204">MQIPFNKPYLTGKEQKYLEDALQRRELSGDGYYTERVTSLLERKFSLDKVMMTTSCTHALEIAVELIELKEGDEVIMPSFTFPSTANAVIKQGAKPVFAEIKKDTLNIDPADLEKKISKKTRAVIPVHYAGIACEMDEIAYLAEKYRLYIIEDAAQGVNARYKDKYLGGIGDLGCYSFHASKNYVSGEGGALVINNNNSYFKKRAEVIREKGTDRSRFLREEVDRYTWIDQGSSYSPAELLMAVLYAQLEEMDQIKNMRRKIYEKYYNYLKPFLKTPFLDSMSYIPENRDSNFHIFYLKFSNKEVRDLVITSLQNRGISAAFHYIPLHSSPMGQKLGYQTYDLALTTEVAATIMRLPLYPELTDQELRYILENTADVLGSCKYGR</sequence>
<dbReference type="InterPro" id="IPR015422">
    <property type="entry name" value="PyrdxlP-dep_Trfase_small"/>
</dbReference>
<keyword evidence="4" id="KW-0032">Aminotransferase</keyword>
<dbReference type="NCBIfam" id="NF008687">
    <property type="entry name" value="PRK11706.1"/>
    <property type="match status" value="1"/>
</dbReference>
<evidence type="ECO:0000256" key="2">
    <source>
        <dbReference type="PIRSR" id="PIRSR000390-2"/>
    </source>
</evidence>
<dbReference type="InterPro" id="IPR012749">
    <property type="entry name" value="WecE-like"/>
</dbReference>
<name>A0A8A7KGT5_9FIRM</name>
<dbReference type="EC" id="2.6.1.59" evidence="4"/>
<gene>
    <name evidence="4" type="primary">rffA</name>
    <name evidence="4" type="synonym">fcnA</name>
    <name evidence="4" type="synonym">wecE</name>
    <name evidence="4" type="ORF">GM661_13745</name>
</gene>
<accession>A0A8A7KGT5</accession>
<dbReference type="PIRSF" id="PIRSF000390">
    <property type="entry name" value="PLP_StrS"/>
    <property type="match status" value="1"/>
</dbReference>
<feature type="modified residue" description="N6-(pyridoxal phosphate)lysine" evidence="2">
    <location>
        <position position="182"/>
    </location>
</feature>
<dbReference type="Proteomes" id="UP000665020">
    <property type="component" value="Chromosome"/>
</dbReference>
<comment type="similarity">
    <text evidence="3">Belongs to the DegT/DnrJ/EryC1 family.</text>
</comment>
<dbReference type="NCBIfam" id="TIGR02379">
    <property type="entry name" value="ECA_wecE"/>
    <property type="match status" value="1"/>
</dbReference>
<dbReference type="Pfam" id="PF01041">
    <property type="entry name" value="DegT_DnrJ_EryC1"/>
    <property type="match status" value="1"/>
</dbReference>
<dbReference type="RefSeq" id="WP_230867351.1">
    <property type="nucleotide sequence ID" value="NZ_CP046640.1"/>
</dbReference>
<evidence type="ECO:0000256" key="1">
    <source>
        <dbReference type="PIRSR" id="PIRSR000390-1"/>
    </source>
</evidence>
<dbReference type="GO" id="GO:0000271">
    <property type="term" value="P:polysaccharide biosynthetic process"/>
    <property type="evidence" value="ECO:0007669"/>
    <property type="project" value="TreeGrafter"/>
</dbReference>
<feature type="active site" description="Proton acceptor" evidence="1">
    <location>
        <position position="182"/>
    </location>
</feature>
<keyword evidence="4" id="KW-0808">Transferase</keyword>
<keyword evidence="5" id="KW-1185">Reference proteome</keyword>
<dbReference type="GO" id="GO:0030170">
    <property type="term" value="F:pyridoxal phosphate binding"/>
    <property type="evidence" value="ECO:0007669"/>
    <property type="project" value="TreeGrafter"/>
</dbReference>